<keyword evidence="2" id="KW-1185">Reference proteome</keyword>
<accession>A0A0C9ZYM9</accession>
<gene>
    <name evidence="1" type="ORF">PISMIDRAFT_377859</name>
</gene>
<reference evidence="1 2" key="1">
    <citation type="submission" date="2014-04" db="EMBL/GenBank/DDBJ databases">
        <authorList>
            <consortium name="DOE Joint Genome Institute"/>
            <person name="Kuo A."/>
            <person name="Kohler A."/>
            <person name="Costa M.D."/>
            <person name="Nagy L.G."/>
            <person name="Floudas D."/>
            <person name="Copeland A."/>
            <person name="Barry K.W."/>
            <person name="Cichocki N."/>
            <person name="Veneault-Fourrey C."/>
            <person name="LaButti K."/>
            <person name="Lindquist E.A."/>
            <person name="Lipzen A."/>
            <person name="Lundell T."/>
            <person name="Morin E."/>
            <person name="Murat C."/>
            <person name="Sun H."/>
            <person name="Tunlid A."/>
            <person name="Henrissat B."/>
            <person name="Grigoriev I.V."/>
            <person name="Hibbett D.S."/>
            <person name="Martin F."/>
            <person name="Nordberg H.P."/>
            <person name="Cantor M.N."/>
            <person name="Hua S.X."/>
        </authorList>
    </citation>
    <scope>NUCLEOTIDE SEQUENCE [LARGE SCALE GENOMIC DNA]</scope>
    <source>
        <strain evidence="1 2">441</strain>
    </source>
</reference>
<dbReference type="HOGENOM" id="CLU_3069592_0_0_1"/>
<sequence>MYVCGWVESSVHEIVSIMATRVYICYGRSVSIAGTEKKANVVNAGEFLHKIEG</sequence>
<protein>
    <submittedName>
        <fullName evidence="1">Uncharacterized protein</fullName>
    </submittedName>
</protein>
<proteinExistence type="predicted"/>
<organism evidence="1 2">
    <name type="scientific">Pisolithus microcarpus 441</name>
    <dbReference type="NCBI Taxonomy" id="765257"/>
    <lineage>
        <taxon>Eukaryota</taxon>
        <taxon>Fungi</taxon>
        <taxon>Dikarya</taxon>
        <taxon>Basidiomycota</taxon>
        <taxon>Agaricomycotina</taxon>
        <taxon>Agaricomycetes</taxon>
        <taxon>Agaricomycetidae</taxon>
        <taxon>Boletales</taxon>
        <taxon>Sclerodermatineae</taxon>
        <taxon>Pisolithaceae</taxon>
        <taxon>Pisolithus</taxon>
    </lineage>
</organism>
<reference evidence="2" key="2">
    <citation type="submission" date="2015-01" db="EMBL/GenBank/DDBJ databases">
        <title>Evolutionary Origins and Diversification of the Mycorrhizal Mutualists.</title>
        <authorList>
            <consortium name="DOE Joint Genome Institute"/>
            <consortium name="Mycorrhizal Genomics Consortium"/>
            <person name="Kohler A."/>
            <person name="Kuo A."/>
            <person name="Nagy L.G."/>
            <person name="Floudas D."/>
            <person name="Copeland A."/>
            <person name="Barry K.W."/>
            <person name="Cichocki N."/>
            <person name="Veneault-Fourrey C."/>
            <person name="LaButti K."/>
            <person name="Lindquist E.A."/>
            <person name="Lipzen A."/>
            <person name="Lundell T."/>
            <person name="Morin E."/>
            <person name="Murat C."/>
            <person name="Riley R."/>
            <person name="Ohm R."/>
            <person name="Sun H."/>
            <person name="Tunlid A."/>
            <person name="Henrissat B."/>
            <person name="Grigoriev I.V."/>
            <person name="Hibbett D.S."/>
            <person name="Martin F."/>
        </authorList>
    </citation>
    <scope>NUCLEOTIDE SEQUENCE [LARGE SCALE GENOMIC DNA]</scope>
    <source>
        <strain evidence="2">441</strain>
    </source>
</reference>
<evidence type="ECO:0000313" key="2">
    <source>
        <dbReference type="Proteomes" id="UP000054018"/>
    </source>
</evidence>
<name>A0A0C9ZYM9_9AGAM</name>
<dbReference type="Proteomes" id="UP000054018">
    <property type="component" value="Unassembled WGS sequence"/>
</dbReference>
<evidence type="ECO:0000313" key="1">
    <source>
        <dbReference type="EMBL" id="KIK24843.1"/>
    </source>
</evidence>
<dbReference type="EMBL" id="KN833713">
    <property type="protein sequence ID" value="KIK24843.1"/>
    <property type="molecule type" value="Genomic_DNA"/>
</dbReference>
<dbReference type="AlphaFoldDB" id="A0A0C9ZYM9"/>